<accession>A0A8X6TMU9</accession>
<reference evidence="1" key="1">
    <citation type="submission" date="2020-08" db="EMBL/GenBank/DDBJ databases">
        <title>Multicomponent nature underlies the extraordinary mechanical properties of spider dragline silk.</title>
        <authorList>
            <person name="Kono N."/>
            <person name="Nakamura H."/>
            <person name="Mori M."/>
            <person name="Yoshida Y."/>
            <person name="Ohtoshi R."/>
            <person name="Malay A.D."/>
            <person name="Moran D.A.P."/>
            <person name="Tomita M."/>
            <person name="Numata K."/>
            <person name="Arakawa K."/>
        </authorList>
    </citation>
    <scope>NUCLEOTIDE SEQUENCE</scope>
</reference>
<evidence type="ECO:0000313" key="1">
    <source>
        <dbReference type="EMBL" id="GFT27574.1"/>
    </source>
</evidence>
<sequence length="80" mass="8963">MDEKLRAAAGRRLNWSLHQQTLVGLNALGSCIKSIHFMLISPIRPRDTLWPRGGDLKSLRRIVVLLGCFFQPGVPLLISI</sequence>
<evidence type="ECO:0000313" key="2">
    <source>
        <dbReference type="Proteomes" id="UP000887013"/>
    </source>
</evidence>
<protein>
    <submittedName>
        <fullName evidence="1">Uncharacterized protein</fullName>
    </submittedName>
</protein>
<keyword evidence="2" id="KW-1185">Reference proteome</keyword>
<proteinExistence type="predicted"/>
<gene>
    <name evidence="1" type="ORF">NPIL_65491</name>
</gene>
<dbReference type="PROSITE" id="PS51257">
    <property type="entry name" value="PROKAR_LIPOPROTEIN"/>
    <property type="match status" value="1"/>
</dbReference>
<dbReference type="EMBL" id="BMAW01107087">
    <property type="protein sequence ID" value="GFT27574.1"/>
    <property type="molecule type" value="Genomic_DNA"/>
</dbReference>
<name>A0A8X6TMU9_NEPPI</name>
<organism evidence="1 2">
    <name type="scientific">Nephila pilipes</name>
    <name type="common">Giant wood spider</name>
    <name type="synonym">Nephila maculata</name>
    <dbReference type="NCBI Taxonomy" id="299642"/>
    <lineage>
        <taxon>Eukaryota</taxon>
        <taxon>Metazoa</taxon>
        <taxon>Ecdysozoa</taxon>
        <taxon>Arthropoda</taxon>
        <taxon>Chelicerata</taxon>
        <taxon>Arachnida</taxon>
        <taxon>Araneae</taxon>
        <taxon>Araneomorphae</taxon>
        <taxon>Entelegynae</taxon>
        <taxon>Araneoidea</taxon>
        <taxon>Nephilidae</taxon>
        <taxon>Nephila</taxon>
    </lineage>
</organism>
<comment type="caution">
    <text evidence="1">The sequence shown here is derived from an EMBL/GenBank/DDBJ whole genome shotgun (WGS) entry which is preliminary data.</text>
</comment>
<dbReference type="Proteomes" id="UP000887013">
    <property type="component" value="Unassembled WGS sequence"/>
</dbReference>
<dbReference type="AlphaFoldDB" id="A0A8X6TMU9"/>